<accession>E4WQX1</accession>
<reference evidence="2" key="1">
    <citation type="journal article" date="2010" name="Science">
        <title>Plasticity of animal genome architecture unmasked by rapid evolution of a pelagic tunicate.</title>
        <authorList>
            <person name="Denoeud F."/>
            <person name="Henriet S."/>
            <person name="Mungpakdee S."/>
            <person name="Aury J.M."/>
            <person name="Da Silva C."/>
            <person name="Brinkmann H."/>
            <person name="Mikhaleva J."/>
            <person name="Olsen L.C."/>
            <person name="Jubin C."/>
            <person name="Canestro C."/>
            <person name="Bouquet J.M."/>
            <person name="Danks G."/>
            <person name="Poulain J."/>
            <person name="Campsteijn C."/>
            <person name="Adamski M."/>
            <person name="Cross I."/>
            <person name="Yadetie F."/>
            <person name="Muffato M."/>
            <person name="Louis A."/>
            <person name="Butcher S."/>
            <person name="Tsagkogeorga G."/>
            <person name="Konrad A."/>
            <person name="Singh S."/>
            <person name="Jensen M.F."/>
            <person name="Cong E.H."/>
            <person name="Eikeseth-Otteraa H."/>
            <person name="Noel B."/>
            <person name="Anthouard V."/>
            <person name="Porcel B.M."/>
            <person name="Kachouri-Lafond R."/>
            <person name="Nishino A."/>
            <person name="Ugolini M."/>
            <person name="Chourrout P."/>
            <person name="Nishida H."/>
            <person name="Aasland R."/>
            <person name="Huzurbazar S."/>
            <person name="Westhof E."/>
            <person name="Delsuc F."/>
            <person name="Lehrach H."/>
            <person name="Reinhardt R."/>
            <person name="Weissenbach J."/>
            <person name="Roy S.W."/>
            <person name="Artiguenave F."/>
            <person name="Postlethwait J.H."/>
            <person name="Manak J.R."/>
            <person name="Thompson E.M."/>
            <person name="Jaillon O."/>
            <person name="Du Pasquier L."/>
            <person name="Boudinot P."/>
            <person name="Liberles D.A."/>
            <person name="Volff J.N."/>
            <person name="Philippe H."/>
            <person name="Lenhard B."/>
            <person name="Roest Crollius H."/>
            <person name="Wincker P."/>
            <person name="Chourrout D."/>
        </authorList>
    </citation>
    <scope>NUCLEOTIDE SEQUENCE [LARGE SCALE GENOMIC DNA]</scope>
</reference>
<evidence type="ECO:0000256" key="1">
    <source>
        <dbReference type="SAM" id="MobiDB-lite"/>
    </source>
</evidence>
<sequence>MSRRETPSRSINRPGRKPKRRISDASESLGKPEAKRIQRDASETEELRSKIALQKLARPMPTDDFVSDLDRRKRVREILLHILSKLKLKDPTNLMHQKPCSLLYPNYSFATHFDMTNVADKVNKMCFFNIHQFRQAVSKVCKFQTDFFPENTVRHKYASKFDQYAYKITAYRNIYDYCESIGIDEELPKRQLRDILVGNQIDTELPLPKKSEEEDECFTSQMSMAIEEGGDSPLAAGEARLSILAADVQPTSYHMDGRPMLLADITGKVHGASEFPKKTRTIEDRAFLKSYMNYGPYSSFAPVFDSRNATLNKELTDLMISTRKEPFREELEKIASADEFKITEFLAKSLAGNNNAEKELLDDLTYHEPKAEQLETLKEFGIDVSFLDAFEPGAAQRVENIQSLLDYIADLIPKLSRQQLMRLSGKNFNDTSNEEQDLADEAIAAITKVLKLTAPGAAVSVPAIRKAMTTA</sequence>
<dbReference type="InterPro" id="IPR021900">
    <property type="entry name" value="DUF3512"/>
</dbReference>
<feature type="region of interest" description="Disordered" evidence="1">
    <location>
        <begin position="1"/>
        <end position="45"/>
    </location>
</feature>
<gene>
    <name evidence="2" type="ORF">GSOID_T00000969001</name>
</gene>
<dbReference type="OrthoDB" id="21648at2759"/>
<dbReference type="AlphaFoldDB" id="E4WQX1"/>
<name>E4WQX1_OIKDI</name>
<dbReference type="Pfam" id="PF12024">
    <property type="entry name" value="DUF3512"/>
    <property type="match status" value="1"/>
</dbReference>
<evidence type="ECO:0000313" key="3">
    <source>
        <dbReference type="Proteomes" id="UP000001307"/>
    </source>
</evidence>
<dbReference type="Proteomes" id="UP000001307">
    <property type="component" value="Unassembled WGS sequence"/>
</dbReference>
<dbReference type="EMBL" id="FN653015">
    <property type="protein sequence ID" value="CBY20960.1"/>
    <property type="molecule type" value="Genomic_DNA"/>
</dbReference>
<feature type="compositionally biased region" description="Basic and acidic residues" evidence="1">
    <location>
        <begin position="30"/>
        <end position="45"/>
    </location>
</feature>
<dbReference type="InParanoid" id="E4WQX1"/>
<evidence type="ECO:0000313" key="2">
    <source>
        <dbReference type="EMBL" id="CBY20960.1"/>
    </source>
</evidence>
<proteinExistence type="predicted"/>
<protein>
    <recommendedName>
        <fullName evidence="4">Bromo domain-containing protein</fullName>
    </recommendedName>
</protein>
<keyword evidence="3" id="KW-1185">Reference proteome</keyword>
<organism evidence="2">
    <name type="scientific">Oikopleura dioica</name>
    <name type="common">Tunicate</name>
    <dbReference type="NCBI Taxonomy" id="34765"/>
    <lineage>
        <taxon>Eukaryota</taxon>
        <taxon>Metazoa</taxon>
        <taxon>Chordata</taxon>
        <taxon>Tunicata</taxon>
        <taxon>Appendicularia</taxon>
        <taxon>Copelata</taxon>
        <taxon>Oikopleuridae</taxon>
        <taxon>Oikopleura</taxon>
    </lineage>
</organism>
<evidence type="ECO:0008006" key="4">
    <source>
        <dbReference type="Google" id="ProtNLM"/>
    </source>
</evidence>